<evidence type="ECO:0000256" key="4">
    <source>
        <dbReference type="ARBA" id="ARBA00022989"/>
    </source>
</evidence>
<sequence length="182" mass="19717">MVLLLLMSSTHTEASGVFQLQIESVRNIRGETATGECCDGGDITPFGCTDPCETYIRVCLKEFMDRVSMEGPCTFGNATTGVLGGNEFDYPLDSPQTRIQLPFDFAWLNVGDTVPSESTWTSADTLCHAFKAVTGSRPVRPGPTHNRDAVRIGSGRHNAGKAGERNTASVREQSGIRRICTL</sequence>
<evidence type="ECO:0000256" key="1">
    <source>
        <dbReference type="ARBA" id="ARBA00022536"/>
    </source>
</evidence>
<keyword evidence="2" id="KW-0812">Transmembrane</keyword>
<dbReference type="Gene3D" id="2.60.40.3510">
    <property type="match status" value="1"/>
</dbReference>
<evidence type="ECO:0000256" key="5">
    <source>
        <dbReference type="SAM" id="MobiDB-lite"/>
    </source>
</evidence>
<feature type="region of interest" description="Disordered" evidence="5">
    <location>
        <begin position="137"/>
        <end position="168"/>
    </location>
</feature>
<keyword evidence="4" id="KW-1133">Transmembrane helix</keyword>
<keyword evidence="8" id="KW-1185">Reference proteome</keyword>
<keyword evidence="3" id="KW-0677">Repeat</keyword>
<gene>
    <name evidence="7" type="ORF">PoB_001211000</name>
</gene>
<evidence type="ECO:0000256" key="3">
    <source>
        <dbReference type="ARBA" id="ARBA00022737"/>
    </source>
</evidence>
<dbReference type="Proteomes" id="UP000735302">
    <property type="component" value="Unassembled WGS sequence"/>
</dbReference>
<keyword evidence="4" id="KW-0472">Membrane</keyword>
<protein>
    <submittedName>
        <fullName evidence="7">Delta-like protein</fullName>
    </submittedName>
</protein>
<evidence type="ECO:0000256" key="2">
    <source>
        <dbReference type="ARBA" id="ARBA00022692"/>
    </source>
</evidence>
<evidence type="ECO:0000259" key="6">
    <source>
        <dbReference type="Pfam" id="PF07657"/>
    </source>
</evidence>
<accession>A0AAV3YS66</accession>
<proteinExistence type="predicted"/>
<keyword evidence="1" id="KW-0245">EGF-like domain</keyword>
<dbReference type="AlphaFoldDB" id="A0AAV3YS66"/>
<comment type="caution">
    <text evidence="7">The sequence shown here is derived from an EMBL/GenBank/DDBJ whole genome shotgun (WGS) entry which is preliminary data.</text>
</comment>
<evidence type="ECO:0000313" key="8">
    <source>
        <dbReference type="Proteomes" id="UP000735302"/>
    </source>
</evidence>
<evidence type="ECO:0000313" key="7">
    <source>
        <dbReference type="EMBL" id="GFN85604.1"/>
    </source>
</evidence>
<reference evidence="7 8" key="1">
    <citation type="journal article" date="2021" name="Elife">
        <title>Chloroplast acquisition without the gene transfer in kleptoplastic sea slugs, Plakobranchus ocellatus.</title>
        <authorList>
            <person name="Maeda T."/>
            <person name="Takahashi S."/>
            <person name="Yoshida T."/>
            <person name="Shimamura S."/>
            <person name="Takaki Y."/>
            <person name="Nagai Y."/>
            <person name="Toyoda A."/>
            <person name="Suzuki Y."/>
            <person name="Arimoto A."/>
            <person name="Ishii H."/>
            <person name="Satoh N."/>
            <person name="Nishiyama T."/>
            <person name="Hasebe M."/>
            <person name="Maruyama T."/>
            <person name="Minagawa J."/>
            <person name="Obokata J."/>
            <person name="Shigenobu S."/>
        </authorList>
    </citation>
    <scope>NUCLEOTIDE SEQUENCE [LARGE SCALE GENOMIC DNA]</scope>
</reference>
<dbReference type="EMBL" id="BLXT01001432">
    <property type="protein sequence ID" value="GFN85604.1"/>
    <property type="molecule type" value="Genomic_DNA"/>
</dbReference>
<dbReference type="InterPro" id="IPR011651">
    <property type="entry name" value="Notch_ligand_N"/>
</dbReference>
<feature type="domain" description="Notch ligand N-terminal" evidence="6">
    <location>
        <begin position="15"/>
        <end position="107"/>
    </location>
</feature>
<dbReference type="Pfam" id="PF07657">
    <property type="entry name" value="MNNL"/>
    <property type="match status" value="1"/>
</dbReference>
<name>A0AAV3YS66_9GAST</name>
<dbReference type="GO" id="GO:0007219">
    <property type="term" value="P:Notch signaling pathway"/>
    <property type="evidence" value="ECO:0007669"/>
    <property type="project" value="InterPro"/>
</dbReference>
<organism evidence="7 8">
    <name type="scientific">Plakobranchus ocellatus</name>
    <dbReference type="NCBI Taxonomy" id="259542"/>
    <lineage>
        <taxon>Eukaryota</taxon>
        <taxon>Metazoa</taxon>
        <taxon>Spiralia</taxon>
        <taxon>Lophotrochozoa</taxon>
        <taxon>Mollusca</taxon>
        <taxon>Gastropoda</taxon>
        <taxon>Heterobranchia</taxon>
        <taxon>Euthyneura</taxon>
        <taxon>Panpulmonata</taxon>
        <taxon>Sacoglossa</taxon>
        <taxon>Placobranchoidea</taxon>
        <taxon>Plakobranchidae</taxon>
        <taxon>Plakobranchus</taxon>
    </lineage>
</organism>
<dbReference type="GO" id="GO:0016020">
    <property type="term" value="C:membrane"/>
    <property type="evidence" value="ECO:0007669"/>
    <property type="project" value="UniProtKB-SubCell"/>
</dbReference>